<feature type="compositionally biased region" description="Basic and acidic residues" evidence="8">
    <location>
        <begin position="673"/>
        <end position="688"/>
    </location>
</feature>
<proteinExistence type="predicted"/>
<dbReference type="SUPFAM" id="SSF51905">
    <property type="entry name" value="FAD/NAD(P)-binding domain"/>
    <property type="match status" value="1"/>
</dbReference>
<dbReference type="PANTHER" id="PTHR16950:SF16">
    <property type="entry name" value="ZINC TRANSPORTER ZIP13"/>
    <property type="match status" value="1"/>
</dbReference>
<feature type="transmembrane region" description="Helical" evidence="9">
    <location>
        <begin position="567"/>
        <end position="588"/>
    </location>
</feature>
<dbReference type="GO" id="GO:0016491">
    <property type="term" value="F:oxidoreductase activity"/>
    <property type="evidence" value="ECO:0007669"/>
    <property type="project" value="UniProtKB-KW"/>
</dbReference>
<evidence type="ECO:0000313" key="11">
    <source>
        <dbReference type="EMBL" id="KAF9963501.1"/>
    </source>
</evidence>
<keyword evidence="12" id="KW-1185">Reference proteome</keyword>
<evidence type="ECO:0000256" key="4">
    <source>
        <dbReference type="ARBA" id="ARBA00022827"/>
    </source>
</evidence>
<name>A0A9P6J6H1_9FUNG</name>
<evidence type="ECO:0000256" key="9">
    <source>
        <dbReference type="SAM" id="Phobius"/>
    </source>
</evidence>
<keyword evidence="6" id="KW-0560">Oxidoreductase</keyword>
<evidence type="ECO:0000256" key="2">
    <source>
        <dbReference type="ARBA" id="ARBA00022630"/>
    </source>
</evidence>
<feature type="transmembrane region" description="Helical" evidence="9">
    <location>
        <begin position="600"/>
        <end position="618"/>
    </location>
</feature>
<evidence type="ECO:0000256" key="3">
    <source>
        <dbReference type="ARBA" id="ARBA00022692"/>
    </source>
</evidence>
<evidence type="ECO:0000256" key="6">
    <source>
        <dbReference type="ARBA" id="ARBA00023002"/>
    </source>
</evidence>
<dbReference type="Pfam" id="PF02535">
    <property type="entry name" value="Zip"/>
    <property type="match status" value="1"/>
</dbReference>
<keyword evidence="2" id="KW-0285">Flavoprotein</keyword>
<dbReference type="Proteomes" id="UP000749646">
    <property type="component" value="Unassembled WGS sequence"/>
</dbReference>
<dbReference type="PRINTS" id="PR00420">
    <property type="entry name" value="RNGMNOXGNASE"/>
</dbReference>
<feature type="compositionally biased region" description="Acidic residues" evidence="8">
    <location>
        <begin position="521"/>
        <end position="545"/>
    </location>
</feature>
<dbReference type="InterPro" id="IPR003689">
    <property type="entry name" value="ZIP"/>
</dbReference>
<evidence type="ECO:0000256" key="8">
    <source>
        <dbReference type="SAM" id="MobiDB-lite"/>
    </source>
</evidence>
<evidence type="ECO:0000256" key="1">
    <source>
        <dbReference type="ARBA" id="ARBA00004141"/>
    </source>
</evidence>
<dbReference type="PANTHER" id="PTHR16950">
    <property type="entry name" value="ZINC TRANSPORTER SLC39A7 HISTIDINE-RICH MEMBRANE PROTEIN KE4"/>
    <property type="match status" value="1"/>
</dbReference>
<dbReference type="AlphaFoldDB" id="A0A9P6J6H1"/>
<organism evidence="11 12">
    <name type="scientific">Modicella reniformis</name>
    <dbReference type="NCBI Taxonomy" id="1440133"/>
    <lineage>
        <taxon>Eukaryota</taxon>
        <taxon>Fungi</taxon>
        <taxon>Fungi incertae sedis</taxon>
        <taxon>Mucoromycota</taxon>
        <taxon>Mortierellomycotina</taxon>
        <taxon>Mortierellomycetes</taxon>
        <taxon>Mortierellales</taxon>
        <taxon>Mortierellaceae</taxon>
        <taxon>Modicella</taxon>
    </lineage>
</organism>
<feature type="transmembrane region" description="Helical" evidence="9">
    <location>
        <begin position="897"/>
        <end position="916"/>
    </location>
</feature>
<keyword evidence="4" id="KW-0274">FAD</keyword>
<reference evidence="11" key="1">
    <citation type="journal article" date="2020" name="Fungal Divers.">
        <title>Resolving the Mortierellaceae phylogeny through synthesis of multi-gene phylogenetics and phylogenomics.</title>
        <authorList>
            <person name="Vandepol N."/>
            <person name="Liber J."/>
            <person name="Desiro A."/>
            <person name="Na H."/>
            <person name="Kennedy M."/>
            <person name="Barry K."/>
            <person name="Grigoriev I.V."/>
            <person name="Miller A.N."/>
            <person name="O'Donnell K."/>
            <person name="Stajich J.E."/>
            <person name="Bonito G."/>
        </authorList>
    </citation>
    <scope>NUCLEOTIDE SEQUENCE</scope>
    <source>
        <strain evidence="11">MES-2147</strain>
    </source>
</reference>
<dbReference type="InterPro" id="IPR036188">
    <property type="entry name" value="FAD/NAD-bd_sf"/>
</dbReference>
<keyword evidence="3 9" id="KW-0812">Transmembrane</keyword>
<feature type="transmembrane region" description="Helical" evidence="9">
    <location>
        <begin position="638"/>
        <end position="655"/>
    </location>
</feature>
<dbReference type="OrthoDB" id="10029326at2759"/>
<comment type="caution">
    <text evidence="11">The sequence shown here is derived from an EMBL/GenBank/DDBJ whole genome shotgun (WGS) entry which is preliminary data.</text>
</comment>
<protein>
    <recommendedName>
        <fullName evidence="10">FAD-binding domain-containing protein</fullName>
    </recommendedName>
</protein>
<dbReference type="GO" id="GO:0016020">
    <property type="term" value="C:membrane"/>
    <property type="evidence" value="ECO:0007669"/>
    <property type="project" value="UniProtKB-SubCell"/>
</dbReference>
<feature type="domain" description="FAD-binding" evidence="10">
    <location>
        <begin position="7"/>
        <end position="371"/>
    </location>
</feature>
<evidence type="ECO:0000256" key="5">
    <source>
        <dbReference type="ARBA" id="ARBA00022989"/>
    </source>
</evidence>
<dbReference type="Gene3D" id="3.50.50.60">
    <property type="entry name" value="FAD/NAD(P)-binding domain"/>
    <property type="match status" value="1"/>
</dbReference>
<keyword evidence="5 9" id="KW-1133">Transmembrane helix</keyword>
<dbReference type="GO" id="GO:0071949">
    <property type="term" value="F:FAD binding"/>
    <property type="evidence" value="ECO:0007669"/>
    <property type="project" value="InterPro"/>
</dbReference>
<evidence type="ECO:0000313" key="12">
    <source>
        <dbReference type="Proteomes" id="UP000749646"/>
    </source>
</evidence>
<accession>A0A9P6J6H1</accession>
<dbReference type="EMBL" id="JAAAHW010006285">
    <property type="protein sequence ID" value="KAF9963501.1"/>
    <property type="molecule type" value="Genomic_DNA"/>
</dbReference>
<evidence type="ECO:0000259" key="10">
    <source>
        <dbReference type="Pfam" id="PF01494"/>
    </source>
</evidence>
<feature type="transmembrane region" description="Helical" evidence="9">
    <location>
        <begin position="804"/>
        <end position="825"/>
    </location>
</feature>
<dbReference type="GO" id="GO:0005385">
    <property type="term" value="F:zinc ion transmembrane transporter activity"/>
    <property type="evidence" value="ECO:0007669"/>
    <property type="project" value="TreeGrafter"/>
</dbReference>
<feature type="compositionally biased region" description="Basic and acidic residues" evidence="8">
    <location>
        <begin position="695"/>
        <end position="731"/>
    </location>
</feature>
<dbReference type="Pfam" id="PF01494">
    <property type="entry name" value="FAD_binding_3"/>
    <property type="match status" value="1"/>
</dbReference>
<keyword evidence="7 9" id="KW-0472">Membrane</keyword>
<feature type="transmembrane region" description="Helical" evidence="9">
    <location>
        <begin position="862"/>
        <end position="885"/>
    </location>
</feature>
<feature type="region of interest" description="Disordered" evidence="8">
    <location>
        <begin position="490"/>
        <end position="548"/>
    </location>
</feature>
<gene>
    <name evidence="11" type="ORF">BGZ65_002841</name>
</gene>
<feature type="transmembrane region" description="Helical" evidence="9">
    <location>
        <begin position="437"/>
        <end position="457"/>
    </location>
</feature>
<dbReference type="GO" id="GO:0006882">
    <property type="term" value="P:intracellular zinc ion homeostasis"/>
    <property type="evidence" value="ECO:0007669"/>
    <property type="project" value="TreeGrafter"/>
</dbReference>
<feature type="compositionally biased region" description="Basic and acidic residues" evidence="8">
    <location>
        <begin position="492"/>
        <end position="501"/>
    </location>
</feature>
<evidence type="ECO:0000256" key="7">
    <source>
        <dbReference type="ARBA" id="ARBA00023136"/>
    </source>
</evidence>
<dbReference type="InterPro" id="IPR002938">
    <property type="entry name" value="FAD-bd"/>
</dbReference>
<feature type="region of interest" description="Disordered" evidence="8">
    <location>
        <begin position="665"/>
        <end position="731"/>
    </location>
</feature>
<comment type="subcellular location">
    <subcellularLocation>
        <location evidence="1">Membrane</location>
        <topology evidence="1">Multi-pass membrane protein</topology>
    </subcellularLocation>
</comment>
<sequence>MPTNKLKITIVGGGIGGLSLANMFEKAGIEYVVLEKAASIKALGLDASTLRVIEQLGLLEEFMKVSKPVRYFNFYNEAIQSVGKVDFSYMEEIGGYPAIILDRPAFYNCLLKNLPKEKIHYGKKVTAIEQDQDSATVRCADGSSYPCDIVIGADGAYSAVRQNMYRDLAARGNLSANDAQALSFDQHFGVSEPLDPNEHEMLRRETCDFEIIIPKSDPFYAIYMPLPGNRVSWAVIHNVPRAEAKEGEARLSEWGPEASVEMTNFVRHQPSPFKGTLGDIIDKTDKDLISKIALEEKYFESWYDGRVVLLGDACHKVVPSAGLGANLAILDGVHLCNLLVDLPSPTLQSITLVFENYFRKRSEVAKDALNNAQQFGKVISERGFLSEVVRKVFLNFVPDWMTRWSNAKRLECRPQLHFLPEVPDRGSSKALPQESRIAILLFTFALLALTVFTLVSAHKGGHSRVPKDAVHTKVDSSKKGECPFHVASKMNAPERKEEEQQFHAQPVYDEDGNLAGSPVEHEDEDKDKDNINYDDYDDNDDNDDHDEVKEKSRMKSVFAFLFPGSPMVNSLLGTTYISLIPNLLLYFVPPDIKPESLNTLVAFAVGGLLGDVFLHLLPHSFMGDVETNEVVIANEKKNIAVGLAIFIGFFVFFCIDKVMRVLSGGEGGHSHSHGHDHGKKVDGENEGHQHHHHHEHENESKESTLRMRKGNKDQDTSKDDDDNNSKDDKTATKEISNSIKLSAYLNLIADATHNFTDGLAMAASFYTSPAIGATTTVAVFFHEIPHEVGDYAILIQSGFPRSKAMLSQFVTAIGAFLGTFAGIAIEEMSKAAVESNPIDGVYEEKPLALFGIQSIPMRAGDLVIPFTAGGFLYIATVGVIPELLVVTGKLAKDARQFASEIVAMMIGVGMMTVIAWNE</sequence>